<proteinExistence type="predicted"/>
<comment type="caution">
    <text evidence="1">The sequence shown here is derived from an EMBL/GenBank/DDBJ whole genome shotgun (WGS) entry which is preliminary data.</text>
</comment>
<name>A0A0F9UUC5_9ZZZZ</name>
<protein>
    <submittedName>
        <fullName evidence="1">Uncharacterized protein</fullName>
    </submittedName>
</protein>
<reference evidence="1" key="1">
    <citation type="journal article" date="2015" name="Nature">
        <title>Complex archaea that bridge the gap between prokaryotes and eukaryotes.</title>
        <authorList>
            <person name="Spang A."/>
            <person name="Saw J.H."/>
            <person name="Jorgensen S.L."/>
            <person name="Zaremba-Niedzwiedzka K."/>
            <person name="Martijn J."/>
            <person name="Lind A.E."/>
            <person name="van Eijk R."/>
            <person name="Schleper C."/>
            <person name="Guy L."/>
            <person name="Ettema T.J."/>
        </authorList>
    </citation>
    <scope>NUCLEOTIDE SEQUENCE</scope>
</reference>
<sequence length="84" mass="9626">MPTPEDVTVTIKMTCRRRWVPDFLSMLQHMQYLGNIGSSREVAIYSDGDGDFRPKFDFLDFDGDFEAVKPRRMSPNGDVMFDAG</sequence>
<gene>
    <name evidence="1" type="ORF">LCGC14_0163290</name>
</gene>
<dbReference type="EMBL" id="LAZR01000062">
    <property type="protein sequence ID" value="KKN96685.1"/>
    <property type="molecule type" value="Genomic_DNA"/>
</dbReference>
<organism evidence="1">
    <name type="scientific">marine sediment metagenome</name>
    <dbReference type="NCBI Taxonomy" id="412755"/>
    <lineage>
        <taxon>unclassified sequences</taxon>
        <taxon>metagenomes</taxon>
        <taxon>ecological metagenomes</taxon>
    </lineage>
</organism>
<dbReference type="AlphaFoldDB" id="A0A0F9UUC5"/>
<accession>A0A0F9UUC5</accession>
<evidence type="ECO:0000313" key="1">
    <source>
        <dbReference type="EMBL" id="KKN96685.1"/>
    </source>
</evidence>